<sequence length="303" mass="35214">MIDYKALVDKLPKRDREAFLKIEEEYYASSELMQHKSENMRKKAQKEYMEKTHSFTTALSLLKNGMFTADGPKRPQLSKAELLLKSKSKDLLKMVPSFAELLMLVDDKPALIEKKKNAIKKLQEEIKQLEGIQLNNSYSLLNPKRFFNKLSTEECVRKIEELQREISKEETEIKNLQAVESIELYDVSKISTEMELVLNTSKSKLNEMAEKVLTVQKQYFDLLKKYGEIKSSASHFSNEIKNTIDNEYQKVAAASQNPSYPNQPSKRFTIPVTLEFDPRIREGHIERIIDFHGQITNEVMKRP</sequence>
<organism evidence="2 3">
    <name type="scientific">Lysinibacillus xylanilyticus</name>
    <dbReference type="NCBI Taxonomy" id="582475"/>
    <lineage>
        <taxon>Bacteria</taxon>
        <taxon>Bacillati</taxon>
        <taxon>Bacillota</taxon>
        <taxon>Bacilli</taxon>
        <taxon>Bacillales</taxon>
        <taxon>Bacillaceae</taxon>
        <taxon>Lysinibacillus</taxon>
    </lineage>
</organism>
<keyword evidence="1" id="KW-0175">Coiled coil</keyword>
<evidence type="ECO:0000256" key="1">
    <source>
        <dbReference type="SAM" id="Coils"/>
    </source>
</evidence>
<evidence type="ECO:0000313" key="2">
    <source>
        <dbReference type="EMBL" id="PJO45142.1"/>
    </source>
</evidence>
<comment type="caution">
    <text evidence="2">The sequence shown here is derived from an EMBL/GenBank/DDBJ whole genome shotgun (WGS) entry which is preliminary data.</text>
</comment>
<dbReference type="RefSeq" id="WP_100542083.1">
    <property type="nucleotide sequence ID" value="NZ_PHQY01000321.1"/>
</dbReference>
<feature type="coiled-coil region" evidence="1">
    <location>
        <begin position="112"/>
        <end position="179"/>
    </location>
</feature>
<dbReference type="Proteomes" id="UP000232101">
    <property type="component" value="Unassembled WGS sequence"/>
</dbReference>
<dbReference type="EMBL" id="PHQY01000321">
    <property type="protein sequence ID" value="PJO45142.1"/>
    <property type="molecule type" value="Genomic_DNA"/>
</dbReference>
<accession>A0A2M9QAS6</accession>
<protein>
    <submittedName>
        <fullName evidence="2">Uncharacterized protein</fullName>
    </submittedName>
</protein>
<dbReference type="AlphaFoldDB" id="A0A2M9QAS6"/>
<reference evidence="2 3" key="1">
    <citation type="submission" date="2017-11" db="EMBL/GenBank/DDBJ databases">
        <title>Bacterial isolate from king chilli rhizosphere.</title>
        <authorList>
            <person name="Takhelmayum P."/>
            <person name="Sarangthem I."/>
        </authorList>
    </citation>
    <scope>NUCLEOTIDE SEQUENCE [LARGE SCALE GENOMIC DNA]</scope>
    <source>
        <strain evidence="3">t26</strain>
    </source>
</reference>
<proteinExistence type="predicted"/>
<gene>
    <name evidence="2" type="ORF">CWD94_03710</name>
</gene>
<evidence type="ECO:0000313" key="3">
    <source>
        <dbReference type="Proteomes" id="UP000232101"/>
    </source>
</evidence>
<name>A0A2M9QAS6_9BACI</name>